<evidence type="ECO:0000313" key="2">
    <source>
        <dbReference type="EMBL" id="CAL8121486.1"/>
    </source>
</evidence>
<feature type="compositionally biased region" description="Basic and acidic residues" evidence="1">
    <location>
        <begin position="133"/>
        <end position="142"/>
    </location>
</feature>
<evidence type="ECO:0000256" key="1">
    <source>
        <dbReference type="SAM" id="MobiDB-lite"/>
    </source>
</evidence>
<name>A0ABP1RBP0_9HEXA</name>
<accession>A0ABP1RBP0</accession>
<keyword evidence="3" id="KW-1185">Reference proteome</keyword>
<evidence type="ECO:0000313" key="3">
    <source>
        <dbReference type="Proteomes" id="UP001642540"/>
    </source>
</evidence>
<feature type="region of interest" description="Disordered" evidence="1">
    <location>
        <begin position="121"/>
        <end position="142"/>
    </location>
</feature>
<comment type="caution">
    <text evidence="2">The sequence shown here is derived from an EMBL/GenBank/DDBJ whole genome shotgun (WGS) entry which is preliminary data.</text>
</comment>
<dbReference type="EMBL" id="CAXLJM020000065">
    <property type="protein sequence ID" value="CAL8121486.1"/>
    <property type="molecule type" value="Genomic_DNA"/>
</dbReference>
<proteinExistence type="predicted"/>
<dbReference type="Proteomes" id="UP001642540">
    <property type="component" value="Unassembled WGS sequence"/>
</dbReference>
<organism evidence="2 3">
    <name type="scientific">Orchesella dallaii</name>
    <dbReference type="NCBI Taxonomy" id="48710"/>
    <lineage>
        <taxon>Eukaryota</taxon>
        <taxon>Metazoa</taxon>
        <taxon>Ecdysozoa</taxon>
        <taxon>Arthropoda</taxon>
        <taxon>Hexapoda</taxon>
        <taxon>Collembola</taxon>
        <taxon>Entomobryomorpha</taxon>
        <taxon>Entomobryoidea</taxon>
        <taxon>Orchesellidae</taxon>
        <taxon>Orchesellinae</taxon>
        <taxon>Orchesella</taxon>
    </lineage>
</organism>
<gene>
    <name evidence="2" type="ORF">ODALV1_LOCUS19407</name>
</gene>
<protein>
    <submittedName>
        <fullName evidence="2">Uncharacterized protein</fullName>
    </submittedName>
</protein>
<reference evidence="2 3" key="1">
    <citation type="submission" date="2024-08" db="EMBL/GenBank/DDBJ databases">
        <authorList>
            <person name="Cucini C."/>
            <person name="Frati F."/>
        </authorList>
    </citation>
    <scope>NUCLEOTIDE SEQUENCE [LARGE SCALE GENOMIC DNA]</scope>
</reference>
<sequence>MPSFDKPILKGSPLRAALAVFNYVHEDNIGLSVHARFPSEYELYQVGLRTFSRSFRIISDVRIIGNLRHEVPEALGSVNDPLWERFGHPTVHEVPELIEDPQTLPFDDAWLSEVEDEQEDGYYGYDDGVDSNDTDKKEPQIC</sequence>